<dbReference type="Gene3D" id="6.10.250.2790">
    <property type="match status" value="1"/>
</dbReference>
<dbReference type="OrthoDB" id="5413829at2759"/>
<keyword evidence="3" id="KW-1185">Reference proteome</keyword>
<protein>
    <submittedName>
        <fullName evidence="2">Uncharacterized protein</fullName>
    </submittedName>
</protein>
<organism evidence="2 3">
    <name type="scientific">Patellaria atrata CBS 101060</name>
    <dbReference type="NCBI Taxonomy" id="1346257"/>
    <lineage>
        <taxon>Eukaryota</taxon>
        <taxon>Fungi</taxon>
        <taxon>Dikarya</taxon>
        <taxon>Ascomycota</taxon>
        <taxon>Pezizomycotina</taxon>
        <taxon>Dothideomycetes</taxon>
        <taxon>Dothideomycetes incertae sedis</taxon>
        <taxon>Patellariales</taxon>
        <taxon>Patellariaceae</taxon>
        <taxon>Patellaria</taxon>
    </lineage>
</organism>
<feature type="non-terminal residue" evidence="2">
    <location>
        <position position="332"/>
    </location>
</feature>
<feature type="region of interest" description="Disordered" evidence="1">
    <location>
        <begin position="295"/>
        <end position="332"/>
    </location>
</feature>
<dbReference type="Proteomes" id="UP000799429">
    <property type="component" value="Unassembled WGS sequence"/>
</dbReference>
<feature type="region of interest" description="Disordered" evidence="1">
    <location>
        <begin position="128"/>
        <end position="169"/>
    </location>
</feature>
<accession>A0A9P4SCK0</accession>
<name>A0A9P4SCK0_9PEZI</name>
<proteinExistence type="predicted"/>
<dbReference type="AlphaFoldDB" id="A0A9P4SCK0"/>
<evidence type="ECO:0000313" key="2">
    <source>
        <dbReference type="EMBL" id="KAF2840196.1"/>
    </source>
</evidence>
<evidence type="ECO:0000313" key="3">
    <source>
        <dbReference type="Proteomes" id="UP000799429"/>
    </source>
</evidence>
<comment type="caution">
    <text evidence="2">The sequence shown here is derived from an EMBL/GenBank/DDBJ whole genome shotgun (WGS) entry which is preliminary data.</text>
</comment>
<dbReference type="EMBL" id="MU006093">
    <property type="protein sequence ID" value="KAF2840196.1"/>
    <property type="molecule type" value="Genomic_DNA"/>
</dbReference>
<feature type="non-terminal residue" evidence="2">
    <location>
        <position position="1"/>
    </location>
</feature>
<feature type="compositionally biased region" description="Basic and acidic residues" evidence="1">
    <location>
        <begin position="128"/>
        <end position="147"/>
    </location>
</feature>
<evidence type="ECO:0000256" key="1">
    <source>
        <dbReference type="SAM" id="MobiDB-lite"/>
    </source>
</evidence>
<gene>
    <name evidence="2" type="ORF">M501DRAFT_904752</name>
</gene>
<sequence length="332" mass="36370">PVTSHVSDPGLRPFLQPDFDTADYLNSALSNLSLSSTSRLAKQTNSVSLSELSSETQTLLSTLNAQSSRLTNTLTQLTDDILRAGGRLAYQVELLRGETVGLVETLSETLQDDILRFVPEGIELESATKDNADIKTDEGHNDVKAETEPDTTDLSKSTPPIKENGPQPAHITQLRTLTAVKSRLEGVIKVFGEAMQWTLPPSEVSITSSLISVSAPEPDSKSQSREERGREFAEKLRAEIADIVIGSTSQDDNGFDGAMARINTLRELSKVWKGTAEEKARTRFVDGLVKLAEERQKSLERSGKSHVRPTARNSSPKKQGTRGFLENLQNIR</sequence>
<reference evidence="2" key="1">
    <citation type="journal article" date="2020" name="Stud. Mycol.">
        <title>101 Dothideomycetes genomes: a test case for predicting lifestyles and emergence of pathogens.</title>
        <authorList>
            <person name="Haridas S."/>
            <person name="Albert R."/>
            <person name="Binder M."/>
            <person name="Bloem J."/>
            <person name="Labutti K."/>
            <person name="Salamov A."/>
            <person name="Andreopoulos B."/>
            <person name="Baker S."/>
            <person name="Barry K."/>
            <person name="Bills G."/>
            <person name="Bluhm B."/>
            <person name="Cannon C."/>
            <person name="Castanera R."/>
            <person name="Culley D."/>
            <person name="Daum C."/>
            <person name="Ezra D."/>
            <person name="Gonzalez J."/>
            <person name="Henrissat B."/>
            <person name="Kuo A."/>
            <person name="Liang C."/>
            <person name="Lipzen A."/>
            <person name="Lutzoni F."/>
            <person name="Magnuson J."/>
            <person name="Mondo S."/>
            <person name="Nolan M."/>
            <person name="Ohm R."/>
            <person name="Pangilinan J."/>
            <person name="Park H.-J."/>
            <person name="Ramirez L."/>
            <person name="Alfaro M."/>
            <person name="Sun H."/>
            <person name="Tritt A."/>
            <person name="Yoshinaga Y."/>
            <person name="Zwiers L.-H."/>
            <person name="Turgeon B."/>
            <person name="Goodwin S."/>
            <person name="Spatafora J."/>
            <person name="Crous P."/>
            <person name="Grigoriev I."/>
        </authorList>
    </citation>
    <scope>NUCLEOTIDE SEQUENCE</scope>
    <source>
        <strain evidence="2">CBS 101060</strain>
    </source>
</reference>